<dbReference type="GO" id="GO:0071978">
    <property type="term" value="P:bacterial-type flagellum-dependent swarming motility"/>
    <property type="evidence" value="ECO:0007669"/>
    <property type="project" value="TreeGrafter"/>
</dbReference>
<dbReference type="Pfam" id="PF06429">
    <property type="entry name" value="Flg_bbr_C"/>
    <property type="match status" value="1"/>
</dbReference>
<evidence type="ECO:0000313" key="11">
    <source>
        <dbReference type="Proteomes" id="UP000266206"/>
    </source>
</evidence>
<feature type="domain" description="Flagellar hook protein FlgE/F/G-like D1" evidence="9">
    <location>
        <begin position="83"/>
        <end position="149"/>
    </location>
</feature>
<dbReference type="InterPro" id="IPR010930">
    <property type="entry name" value="Flg_bb/hook_C_dom"/>
</dbReference>
<proteinExistence type="inferred from homology"/>
<comment type="subcellular location">
    <subcellularLocation>
        <location evidence="1 6">Bacterial flagellum basal body</location>
    </subcellularLocation>
</comment>
<gene>
    <name evidence="10" type="primary">flgF</name>
    <name evidence="10" type="ORF">CJP73_12705</name>
</gene>
<evidence type="ECO:0000256" key="4">
    <source>
        <dbReference type="ARBA" id="ARBA00038560"/>
    </source>
</evidence>
<dbReference type="InterPro" id="IPR012836">
    <property type="entry name" value="FlgF"/>
</dbReference>
<accession>A0A3A1YRV7</accession>
<dbReference type="InterPro" id="IPR037925">
    <property type="entry name" value="FlgE/F/G-like"/>
</dbReference>
<dbReference type="AlphaFoldDB" id="A0A3A1YRV7"/>
<protein>
    <recommendedName>
        <fullName evidence="5 6">Flagellar basal-body rod protein FlgF</fullName>
    </recommendedName>
</protein>
<dbReference type="Pfam" id="PF00460">
    <property type="entry name" value="Flg_bb_rod"/>
    <property type="match status" value="1"/>
</dbReference>
<dbReference type="InterPro" id="IPR053967">
    <property type="entry name" value="LlgE_F_G-like_D1"/>
</dbReference>
<evidence type="ECO:0000256" key="2">
    <source>
        <dbReference type="ARBA" id="ARBA00009677"/>
    </source>
</evidence>
<comment type="subunit">
    <text evidence="4 6">The basal body constitutes a major portion of the flagellar organelle and consists of five rings (E,L,P,S, and M) mounted on a central rod. The rod consists of about 26 subunits of FlgG in the distal portion, and FlgB, FlgC and FlgF are thought to build up the proximal portion of the rod with about 6 subunits each.</text>
</comment>
<comment type="caution">
    <text evidence="10">The sequence shown here is derived from an EMBL/GenBank/DDBJ whole genome shotgun (WGS) entry which is preliminary data.</text>
</comment>
<dbReference type="PANTHER" id="PTHR30435">
    <property type="entry name" value="FLAGELLAR PROTEIN"/>
    <property type="match status" value="1"/>
</dbReference>
<evidence type="ECO:0000259" key="8">
    <source>
        <dbReference type="Pfam" id="PF06429"/>
    </source>
</evidence>
<dbReference type="PROSITE" id="PS00588">
    <property type="entry name" value="FLAGELLA_BB_ROD"/>
    <property type="match status" value="1"/>
</dbReference>
<name>A0A3A1YRV7_9BURK</name>
<keyword evidence="10" id="KW-0969">Cilium</keyword>
<feature type="domain" description="Flagellar basal-body/hook protein C-terminal" evidence="8">
    <location>
        <begin position="204"/>
        <end position="248"/>
    </location>
</feature>
<evidence type="ECO:0000256" key="5">
    <source>
        <dbReference type="ARBA" id="ARBA00040228"/>
    </source>
</evidence>
<evidence type="ECO:0000259" key="9">
    <source>
        <dbReference type="Pfam" id="PF22692"/>
    </source>
</evidence>
<evidence type="ECO:0000256" key="6">
    <source>
        <dbReference type="RuleBase" id="RU362116"/>
    </source>
</evidence>
<organism evidence="10 11">
    <name type="scientific">Neopusillimonas maritima</name>
    <dbReference type="NCBI Taxonomy" id="2026239"/>
    <lineage>
        <taxon>Bacteria</taxon>
        <taxon>Pseudomonadati</taxon>
        <taxon>Pseudomonadota</taxon>
        <taxon>Betaproteobacteria</taxon>
        <taxon>Burkholderiales</taxon>
        <taxon>Alcaligenaceae</taxon>
        <taxon>Neopusillimonas</taxon>
    </lineage>
</organism>
<dbReference type="Proteomes" id="UP000266206">
    <property type="component" value="Unassembled WGS sequence"/>
</dbReference>
<dbReference type="EMBL" id="NQYH01000012">
    <property type="protein sequence ID" value="RIY39938.1"/>
    <property type="molecule type" value="Genomic_DNA"/>
</dbReference>
<keyword evidence="10" id="KW-0282">Flagellum</keyword>
<evidence type="ECO:0000256" key="3">
    <source>
        <dbReference type="ARBA" id="ARBA00023143"/>
    </source>
</evidence>
<keyword evidence="3 6" id="KW-0975">Bacterial flagellum</keyword>
<dbReference type="RefSeq" id="WP_119516691.1">
    <property type="nucleotide sequence ID" value="NZ_NQYH01000012.1"/>
</dbReference>
<keyword evidence="10" id="KW-0966">Cell projection</keyword>
<sequence>MDRVAYIAAGGAARVLEQQSVLSNNMANVNTSGFRAQLANFRAVPFQAQQGELSTRVGTVASTPGSRLTQGTMTETGHALDLAITGEGWFAVQTPDGQEAYTRAGDFAVNAQGLLVGQSGLPVLSNDGQPVQVPDRGSVTFSSDGFITALGAGDNPADIQVIGQLKLVNPPAENLERGDDGLFRFNPGEGLAAAPADPNVRMISGFIEKSNVSAAETMVGMIKNGRMFEMQMKAIQDADRNAERANSILSANG</sequence>
<comment type="similarity">
    <text evidence="2 6">Belongs to the flagella basal body rod proteins family.</text>
</comment>
<evidence type="ECO:0000259" key="7">
    <source>
        <dbReference type="Pfam" id="PF00460"/>
    </source>
</evidence>
<dbReference type="NCBIfam" id="TIGR02490">
    <property type="entry name" value="flgF"/>
    <property type="match status" value="1"/>
</dbReference>
<dbReference type="SUPFAM" id="SSF117143">
    <property type="entry name" value="Flagellar hook protein flgE"/>
    <property type="match status" value="1"/>
</dbReference>
<dbReference type="GO" id="GO:0030694">
    <property type="term" value="C:bacterial-type flagellum basal body, rod"/>
    <property type="evidence" value="ECO:0007669"/>
    <property type="project" value="UniProtKB-UniRule"/>
</dbReference>
<dbReference type="InterPro" id="IPR019776">
    <property type="entry name" value="Flagellar_basal_body_rod_CS"/>
</dbReference>
<evidence type="ECO:0000256" key="1">
    <source>
        <dbReference type="ARBA" id="ARBA00004117"/>
    </source>
</evidence>
<dbReference type="OrthoDB" id="9804559at2"/>
<evidence type="ECO:0000313" key="10">
    <source>
        <dbReference type="EMBL" id="RIY39938.1"/>
    </source>
</evidence>
<reference evidence="10 11" key="1">
    <citation type="submission" date="2017-08" db="EMBL/GenBank/DDBJ databases">
        <title>Pusillimonas indicus sp. nov., a member of the family Alcaligenaceae isolated from surface seawater.</title>
        <authorList>
            <person name="Li J."/>
        </authorList>
    </citation>
    <scope>NUCLEOTIDE SEQUENCE [LARGE SCALE GENOMIC DNA]</scope>
    <source>
        <strain evidence="10 11">L52-1-41</strain>
    </source>
</reference>
<feature type="domain" description="Flagellar basal body rod protein N-terminal" evidence="7">
    <location>
        <begin position="6"/>
        <end position="35"/>
    </location>
</feature>
<dbReference type="NCBIfam" id="NF009280">
    <property type="entry name" value="PRK12640.1"/>
    <property type="match status" value="1"/>
</dbReference>
<dbReference type="NCBIfam" id="TIGR03506">
    <property type="entry name" value="FlgEFG_subfam"/>
    <property type="match status" value="1"/>
</dbReference>
<dbReference type="PANTHER" id="PTHR30435:SF18">
    <property type="entry name" value="FLAGELLAR BASAL-BODY ROD PROTEIN FLGF"/>
    <property type="match status" value="1"/>
</dbReference>
<dbReference type="InterPro" id="IPR020013">
    <property type="entry name" value="Flagellar_FlgE/F/G"/>
</dbReference>
<dbReference type="Pfam" id="PF22692">
    <property type="entry name" value="LlgE_F_G_D1"/>
    <property type="match status" value="1"/>
</dbReference>
<dbReference type="InterPro" id="IPR001444">
    <property type="entry name" value="Flag_bb_rod_N"/>
</dbReference>